<dbReference type="GO" id="GO:0016747">
    <property type="term" value="F:acyltransferase activity, transferring groups other than amino-acyl groups"/>
    <property type="evidence" value="ECO:0007669"/>
    <property type="project" value="UniProtKB-ARBA"/>
</dbReference>
<evidence type="ECO:0000313" key="7">
    <source>
        <dbReference type="Proteomes" id="UP000501753"/>
    </source>
</evidence>
<evidence type="ECO:0000259" key="3">
    <source>
        <dbReference type="Pfam" id="PF08541"/>
    </source>
</evidence>
<evidence type="ECO:0000313" key="4">
    <source>
        <dbReference type="EMBL" id="AZS89526.1"/>
    </source>
</evidence>
<dbReference type="Gene3D" id="3.40.47.10">
    <property type="match status" value="2"/>
</dbReference>
<keyword evidence="2" id="KW-0012">Acyltransferase</keyword>
<gene>
    <name evidence="5" type="ORF">DDJ31_00520</name>
    <name evidence="4" type="ORF">ELQ87_38715</name>
</gene>
<dbReference type="Proteomes" id="UP000271291">
    <property type="component" value="Chromosome"/>
</dbReference>
<dbReference type="PANTHER" id="PTHR34069:SF2">
    <property type="entry name" value="BETA-KETOACYL-[ACYL-CARRIER-PROTEIN] SYNTHASE III"/>
    <property type="match status" value="1"/>
</dbReference>
<organism evidence="4 6">
    <name type="scientific">Streptomyces griseoviridis</name>
    <dbReference type="NCBI Taxonomy" id="45398"/>
    <lineage>
        <taxon>Bacteria</taxon>
        <taxon>Bacillati</taxon>
        <taxon>Actinomycetota</taxon>
        <taxon>Actinomycetes</taxon>
        <taxon>Kitasatosporales</taxon>
        <taxon>Streptomycetaceae</taxon>
        <taxon>Streptomyces</taxon>
    </lineage>
</organism>
<evidence type="ECO:0000313" key="5">
    <source>
        <dbReference type="EMBL" id="QCN83635.1"/>
    </source>
</evidence>
<feature type="domain" description="Beta-ketoacyl-[acyl-carrier-protein] synthase III C-terminal" evidence="3">
    <location>
        <begin position="231"/>
        <end position="323"/>
    </location>
</feature>
<sequence length="339" mass="35841">MLWQDITIAGTGAWIPPIRQKHEPWDKPVDTRAPSMATLNGFTSIAASVDSTASQMAARAGLKALRHAGVTGADLSLVAHANFQDDDHFTPATYLLRVLGGPDTTALEVGAASDGGGAALVAAAEHLTARPAAKAALVTAGVRFLPERWQHVEDMGHLAGDAGAAAVLTRGTGFARLLATAQATHPQLELLTRARRMPDGSGRPLLVQETGFMPYIDVLTRSTRRCVETVLDETGVRPEDIARVVPIAIGAEVIDLLLGAAPLRLRAADTTWTSGRHLGHAGPCDVLVGLDREFRSGTLRAGQHVLVVSFGVGFRWTTALLEITRDLVTDGPSGRSTQK</sequence>
<name>A0A3S9ZNS0_STRGD</name>
<dbReference type="PANTHER" id="PTHR34069">
    <property type="entry name" value="3-OXOACYL-[ACYL-CARRIER-PROTEIN] SYNTHASE 3"/>
    <property type="match status" value="1"/>
</dbReference>
<evidence type="ECO:0000313" key="6">
    <source>
        <dbReference type="Proteomes" id="UP000271291"/>
    </source>
</evidence>
<reference evidence="5 7" key="1">
    <citation type="submission" date="2018-04" db="EMBL/GenBank/DDBJ databases">
        <title>Complete genome sequences of Streptomyces griseoviridis K61 and characterization of antagonistic properties of biological control agents.</title>
        <authorList>
            <person name="Mariita R.M."/>
            <person name="Sello J.K."/>
        </authorList>
    </citation>
    <scope>NUCLEOTIDE SEQUENCE [LARGE SCALE GENOMIC DNA]</scope>
    <source>
        <strain evidence="5 7">K61</strain>
    </source>
</reference>
<dbReference type="EMBL" id="CP034687">
    <property type="protein sequence ID" value="AZS89526.1"/>
    <property type="molecule type" value="Genomic_DNA"/>
</dbReference>
<evidence type="ECO:0000256" key="2">
    <source>
        <dbReference type="ARBA" id="ARBA00023315"/>
    </source>
</evidence>
<dbReference type="RefSeq" id="WP_127182295.1">
    <property type="nucleotide sequence ID" value="NZ_CP029078.1"/>
</dbReference>
<dbReference type="Proteomes" id="UP000501753">
    <property type="component" value="Chromosome"/>
</dbReference>
<reference evidence="4 6" key="2">
    <citation type="submission" date="2018-12" db="EMBL/GenBank/DDBJ databases">
        <title>Streptomyces griseoviridis F1-27 complete genome.</title>
        <authorList>
            <person name="Mariita R.M."/>
            <person name="Sello J.K."/>
        </authorList>
    </citation>
    <scope>NUCLEOTIDE SEQUENCE [LARGE SCALE GENOMIC DNA]</scope>
    <source>
        <strain evidence="4 6">F1-27</strain>
    </source>
</reference>
<dbReference type="AlphaFoldDB" id="A0A3S9ZNS0"/>
<protein>
    <recommendedName>
        <fullName evidence="3">Beta-ketoacyl-[acyl-carrier-protein] synthase III C-terminal domain-containing protein</fullName>
    </recommendedName>
</protein>
<dbReference type="KEGG" id="sgd:ELQ87_38715"/>
<dbReference type="GO" id="GO:0044550">
    <property type="term" value="P:secondary metabolite biosynthetic process"/>
    <property type="evidence" value="ECO:0007669"/>
    <property type="project" value="TreeGrafter"/>
</dbReference>
<dbReference type="InterPro" id="IPR016039">
    <property type="entry name" value="Thiolase-like"/>
</dbReference>
<dbReference type="SUPFAM" id="SSF53901">
    <property type="entry name" value="Thiolase-like"/>
    <property type="match status" value="1"/>
</dbReference>
<dbReference type="OrthoDB" id="7055207at2"/>
<accession>A0A3S9ZNS0</accession>
<dbReference type="InterPro" id="IPR013747">
    <property type="entry name" value="ACP_syn_III_C"/>
</dbReference>
<keyword evidence="1" id="KW-0808">Transferase</keyword>
<proteinExistence type="predicted"/>
<keyword evidence="7" id="KW-1185">Reference proteome</keyword>
<dbReference type="Pfam" id="PF08541">
    <property type="entry name" value="ACP_syn_III_C"/>
    <property type="match status" value="1"/>
</dbReference>
<evidence type="ECO:0000256" key="1">
    <source>
        <dbReference type="ARBA" id="ARBA00022679"/>
    </source>
</evidence>
<dbReference type="EMBL" id="CP029078">
    <property type="protein sequence ID" value="QCN83635.1"/>
    <property type="molecule type" value="Genomic_DNA"/>
</dbReference>